<dbReference type="Gene3D" id="3.10.450.150">
    <property type="entry name" value="enterococcus faecalis protein"/>
    <property type="match status" value="1"/>
</dbReference>
<sequence length="102" mass="11562">MFNANADRYATLGLASKLPSSVIDGIWKIIDDDLQGVVSLPRVLQFALIRRAGHVTVVFDDRHDSIFEFDLPEAYQREFPETIAVLDDGQYQTMMLMNELSV</sequence>
<name>A0A426D891_9LACO</name>
<dbReference type="Proteomes" id="UP000283633">
    <property type="component" value="Unassembled WGS sequence"/>
</dbReference>
<comment type="caution">
    <text evidence="1">The sequence shown here is derived from an EMBL/GenBank/DDBJ whole genome shotgun (WGS) entry which is preliminary data.</text>
</comment>
<proteinExistence type="predicted"/>
<evidence type="ECO:0000313" key="1">
    <source>
        <dbReference type="EMBL" id="RRK10844.1"/>
    </source>
</evidence>
<dbReference type="EMBL" id="QWZQ01000013">
    <property type="protein sequence ID" value="RRK10844.1"/>
    <property type="molecule type" value="Genomic_DNA"/>
</dbReference>
<dbReference type="OrthoDB" id="2225914at2"/>
<reference evidence="1 2" key="1">
    <citation type="submission" date="2018-08" db="EMBL/GenBank/DDBJ databases">
        <title>Genome Lactobacillus garii FI11369.</title>
        <authorList>
            <person name="Diaz M."/>
            <person name="Narbad A."/>
        </authorList>
    </citation>
    <scope>NUCLEOTIDE SEQUENCE [LARGE SCALE GENOMIC DNA]</scope>
    <source>
        <strain evidence="1 2">FI11369</strain>
    </source>
</reference>
<dbReference type="AlphaFoldDB" id="A0A426D891"/>
<gene>
    <name evidence="1" type="ORF">D1831_05280</name>
</gene>
<evidence type="ECO:0000313" key="2">
    <source>
        <dbReference type="Proteomes" id="UP000283633"/>
    </source>
</evidence>
<organism evidence="1 2">
    <name type="scientific">Lactiplantibacillus garii</name>
    <dbReference type="NCBI Taxonomy" id="2306423"/>
    <lineage>
        <taxon>Bacteria</taxon>
        <taxon>Bacillati</taxon>
        <taxon>Bacillota</taxon>
        <taxon>Bacilli</taxon>
        <taxon>Lactobacillales</taxon>
        <taxon>Lactobacillaceae</taxon>
        <taxon>Lactiplantibacillus</taxon>
    </lineage>
</organism>
<keyword evidence="2" id="KW-1185">Reference proteome</keyword>
<evidence type="ECO:0008006" key="3">
    <source>
        <dbReference type="Google" id="ProtNLM"/>
    </source>
</evidence>
<accession>A0A426D891</accession>
<dbReference type="RefSeq" id="WP_125071883.1">
    <property type="nucleotide sequence ID" value="NZ_QWZQ01000013.1"/>
</dbReference>
<dbReference type="Pfam" id="PF06124">
    <property type="entry name" value="DUF960"/>
    <property type="match status" value="1"/>
</dbReference>
<protein>
    <recommendedName>
        <fullName evidence="3">GTP cyclohydrolase</fullName>
    </recommendedName>
</protein>
<dbReference type="InterPro" id="IPR009303">
    <property type="entry name" value="DUF960"/>
</dbReference>